<accession>A0A917B7Z2</accession>
<dbReference type="PANTHER" id="PTHR30536">
    <property type="entry name" value="ALTRONATE/GALACTARATE DEHYDRATASE"/>
    <property type="match status" value="1"/>
</dbReference>
<dbReference type="PANTHER" id="PTHR30536:SF5">
    <property type="entry name" value="ALTRONATE DEHYDRATASE"/>
    <property type="match status" value="1"/>
</dbReference>
<dbReference type="GO" id="GO:0019698">
    <property type="term" value="P:D-galacturonate catabolic process"/>
    <property type="evidence" value="ECO:0007669"/>
    <property type="project" value="TreeGrafter"/>
</dbReference>
<sequence>MEDFLKINEHDNVAVALKDLPQGTRINVDDVEIELSSNIPRGHKIALKPMDEGTDVLKYGFPIGHLKKEVQPGDWVHTENTKTNLEGVQEYQYEPNFSENPFKNENLTFQGFNRQDGRVGIRNELWIVPTVGCVNGIAEQIIKIFQSEVGDIAPFDNIQVLKHNYGCSQLGDDHVNTRTILGNAVKHPNAGGVLVLGLGCENNSVNEFEQSLGDYDQSRIKFLTSQDVMNEMEEGVKLLHEIYQSAKDDRREEVPLSELKVGLKCGGSDGFSGITANPLLGRLSDYLVAQNGTTVLTEVPEMFGAEKLLMERAINEDVFHKTVDLINDFKQYFIKHDQPIYENPSPGNKDGGITTLEDKSLGCTQKAGTSVVTDVLKYGERLDTKGLNLLSSPGNDLVASTALAAAGCQVVLFTTGRGTPFGSFVPTVKISTNTQIYENKKHWIDFNAGSLLEGQAPDEVLQDFINYIVSVANGELVNNEKNDFREIAIFKSGVTL</sequence>
<gene>
    <name evidence="4" type="primary">uxaA</name>
    <name evidence="4" type="ORF">GCM10010954_23750</name>
</gene>
<dbReference type="Pfam" id="PF20629">
    <property type="entry name" value="GD_AH_C"/>
    <property type="match status" value="1"/>
</dbReference>
<evidence type="ECO:0000313" key="4">
    <source>
        <dbReference type="EMBL" id="GGF24118.1"/>
    </source>
</evidence>
<keyword evidence="5" id="KW-1185">Reference proteome</keyword>
<comment type="similarity">
    <text evidence="1">Belongs to the UxaA family.</text>
</comment>
<reference evidence="4" key="1">
    <citation type="journal article" date="2014" name="Int. J. Syst. Evol. Microbiol.">
        <title>Complete genome sequence of Corynebacterium casei LMG S-19264T (=DSM 44701T), isolated from a smear-ripened cheese.</title>
        <authorList>
            <consortium name="US DOE Joint Genome Institute (JGI-PGF)"/>
            <person name="Walter F."/>
            <person name="Albersmeier A."/>
            <person name="Kalinowski J."/>
            <person name="Ruckert C."/>
        </authorList>
    </citation>
    <scope>NUCLEOTIDE SEQUENCE</scope>
    <source>
        <strain evidence="4">CGMCC 1.12153</strain>
    </source>
</reference>
<evidence type="ECO:0000256" key="2">
    <source>
        <dbReference type="ARBA" id="ARBA00023239"/>
    </source>
</evidence>
<protein>
    <submittedName>
        <fullName evidence="4">Altronate dehydratase</fullName>
    </submittedName>
</protein>
<dbReference type="EMBL" id="BMEL01000003">
    <property type="protein sequence ID" value="GGF24118.1"/>
    <property type="molecule type" value="Genomic_DNA"/>
</dbReference>
<feature type="domain" description="SAF" evidence="3">
    <location>
        <begin position="11"/>
        <end position="82"/>
    </location>
</feature>
<keyword evidence="2" id="KW-0456">Lyase</keyword>
<dbReference type="Pfam" id="PF08666">
    <property type="entry name" value="SAF"/>
    <property type="match status" value="1"/>
</dbReference>
<organism evidence="4 5">
    <name type="scientific">Halobacillus andaensis</name>
    <dbReference type="NCBI Taxonomy" id="1176239"/>
    <lineage>
        <taxon>Bacteria</taxon>
        <taxon>Bacillati</taxon>
        <taxon>Bacillota</taxon>
        <taxon>Bacilli</taxon>
        <taxon>Bacillales</taxon>
        <taxon>Bacillaceae</taxon>
        <taxon>Halobacillus</taxon>
    </lineage>
</organism>
<dbReference type="Gene3D" id="2.30.130.110">
    <property type="match status" value="1"/>
</dbReference>
<evidence type="ECO:0000313" key="5">
    <source>
        <dbReference type="Proteomes" id="UP000660110"/>
    </source>
</evidence>
<comment type="caution">
    <text evidence="4">The sequence shown here is derived from an EMBL/GenBank/DDBJ whole genome shotgun (WGS) entry which is preliminary data.</text>
</comment>
<evidence type="ECO:0000259" key="3">
    <source>
        <dbReference type="SMART" id="SM00858"/>
    </source>
</evidence>
<dbReference type="Pfam" id="PF04295">
    <property type="entry name" value="GD_AH_second"/>
    <property type="match status" value="1"/>
</dbReference>
<dbReference type="InterPro" id="IPR052172">
    <property type="entry name" value="UxaA_altronate/galactarate_dh"/>
</dbReference>
<dbReference type="SMART" id="SM00858">
    <property type="entry name" value="SAF"/>
    <property type="match status" value="1"/>
</dbReference>
<reference evidence="4" key="2">
    <citation type="submission" date="2020-09" db="EMBL/GenBank/DDBJ databases">
        <authorList>
            <person name="Sun Q."/>
            <person name="Zhou Y."/>
        </authorList>
    </citation>
    <scope>NUCLEOTIDE SEQUENCE</scope>
    <source>
        <strain evidence="4">CGMCC 1.12153</strain>
    </source>
</reference>
<dbReference type="InterPro" id="IPR007392">
    <property type="entry name" value="GD_AH_second"/>
</dbReference>
<evidence type="ECO:0000256" key="1">
    <source>
        <dbReference type="ARBA" id="ARBA00010986"/>
    </source>
</evidence>
<proteinExistence type="inferred from homology"/>
<dbReference type="CDD" id="cd11613">
    <property type="entry name" value="SAF_AH_GD"/>
    <property type="match status" value="1"/>
</dbReference>
<dbReference type="Proteomes" id="UP000660110">
    <property type="component" value="Unassembled WGS sequence"/>
</dbReference>
<dbReference type="AlphaFoldDB" id="A0A917B7Z2"/>
<dbReference type="GO" id="GO:0016829">
    <property type="term" value="F:lyase activity"/>
    <property type="evidence" value="ECO:0007669"/>
    <property type="project" value="UniProtKB-KW"/>
</dbReference>
<name>A0A917B7Z2_HALAA</name>
<dbReference type="InterPro" id="IPR048332">
    <property type="entry name" value="GD_AH_C"/>
</dbReference>
<dbReference type="InterPro" id="IPR013974">
    <property type="entry name" value="SAF"/>
</dbReference>
<dbReference type="RefSeq" id="WP_188377740.1">
    <property type="nucleotide sequence ID" value="NZ_BMEL01000003.1"/>
</dbReference>
<dbReference type="InterPro" id="IPR044144">
    <property type="entry name" value="SAF_UxaA/GarD"/>
</dbReference>